<dbReference type="Pfam" id="PF07496">
    <property type="entry name" value="zf-CW"/>
    <property type="match status" value="1"/>
</dbReference>
<feature type="compositionally biased region" description="Low complexity" evidence="4">
    <location>
        <begin position="398"/>
        <end position="408"/>
    </location>
</feature>
<dbReference type="SUPFAM" id="SSF63748">
    <property type="entry name" value="Tudor/PWWP/MBT"/>
    <property type="match status" value="1"/>
</dbReference>
<dbReference type="AlphaFoldDB" id="A0A9P0CES6"/>
<dbReference type="Gene3D" id="3.30.40.100">
    <property type="match status" value="1"/>
</dbReference>
<gene>
    <name evidence="6" type="ORF">BEMITA_LOCUS5508</name>
</gene>
<evidence type="ECO:0000313" key="6">
    <source>
        <dbReference type="EMBL" id="CAH0768361.1"/>
    </source>
</evidence>
<dbReference type="GO" id="GO:0005634">
    <property type="term" value="C:nucleus"/>
    <property type="evidence" value="ECO:0007669"/>
    <property type="project" value="TreeGrafter"/>
</dbReference>
<dbReference type="InterPro" id="IPR000313">
    <property type="entry name" value="PWWP_dom"/>
</dbReference>
<feature type="domain" description="PWWP" evidence="5">
    <location>
        <begin position="690"/>
        <end position="757"/>
    </location>
</feature>
<organism evidence="6 7">
    <name type="scientific">Bemisia tabaci</name>
    <name type="common">Sweetpotato whitefly</name>
    <name type="synonym">Aleurodes tabaci</name>
    <dbReference type="NCBI Taxonomy" id="7038"/>
    <lineage>
        <taxon>Eukaryota</taxon>
        <taxon>Metazoa</taxon>
        <taxon>Ecdysozoa</taxon>
        <taxon>Arthropoda</taxon>
        <taxon>Hexapoda</taxon>
        <taxon>Insecta</taxon>
        <taxon>Pterygota</taxon>
        <taxon>Neoptera</taxon>
        <taxon>Paraneoptera</taxon>
        <taxon>Hemiptera</taxon>
        <taxon>Sternorrhyncha</taxon>
        <taxon>Aleyrodoidea</taxon>
        <taxon>Aleyrodidae</taxon>
        <taxon>Aleyrodinae</taxon>
        <taxon>Bemisia</taxon>
    </lineage>
</organism>
<feature type="region of interest" description="Disordered" evidence="4">
    <location>
        <begin position="1"/>
        <end position="303"/>
    </location>
</feature>
<feature type="compositionally biased region" description="Low complexity" evidence="4">
    <location>
        <begin position="166"/>
        <end position="184"/>
    </location>
</feature>
<dbReference type="SMART" id="SM00293">
    <property type="entry name" value="PWWP"/>
    <property type="match status" value="1"/>
</dbReference>
<reference evidence="6" key="1">
    <citation type="submission" date="2021-12" db="EMBL/GenBank/DDBJ databases">
        <authorList>
            <person name="King R."/>
        </authorList>
    </citation>
    <scope>NUCLEOTIDE SEQUENCE</scope>
</reference>
<feature type="region of interest" description="Disordered" evidence="4">
    <location>
        <begin position="461"/>
        <end position="582"/>
    </location>
</feature>
<dbReference type="Gene3D" id="2.30.30.140">
    <property type="match status" value="1"/>
</dbReference>
<evidence type="ECO:0000313" key="7">
    <source>
        <dbReference type="Proteomes" id="UP001152759"/>
    </source>
</evidence>
<evidence type="ECO:0000259" key="5">
    <source>
        <dbReference type="SMART" id="SM00293"/>
    </source>
</evidence>
<feature type="region of interest" description="Disordered" evidence="4">
    <location>
        <begin position="388"/>
        <end position="428"/>
    </location>
</feature>
<evidence type="ECO:0000256" key="1">
    <source>
        <dbReference type="ARBA" id="ARBA00022723"/>
    </source>
</evidence>
<dbReference type="Proteomes" id="UP001152759">
    <property type="component" value="Chromosome 3"/>
</dbReference>
<keyword evidence="3" id="KW-0862">Zinc</keyword>
<feature type="compositionally biased region" description="Low complexity" evidence="4">
    <location>
        <begin position="109"/>
        <end position="124"/>
    </location>
</feature>
<dbReference type="EMBL" id="OU963864">
    <property type="protein sequence ID" value="CAH0768361.1"/>
    <property type="molecule type" value="Genomic_DNA"/>
</dbReference>
<evidence type="ECO:0000256" key="4">
    <source>
        <dbReference type="SAM" id="MobiDB-lite"/>
    </source>
</evidence>
<keyword evidence="7" id="KW-1185">Reference proteome</keyword>
<dbReference type="InterPro" id="IPR011124">
    <property type="entry name" value="Znf_CW"/>
</dbReference>
<feature type="compositionally biased region" description="Low complexity" evidence="4">
    <location>
        <begin position="92"/>
        <end position="102"/>
    </location>
</feature>
<feature type="compositionally biased region" description="Polar residues" evidence="4">
    <location>
        <begin position="413"/>
        <end position="428"/>
    </location>
</feature>
<feature type="compositionally biased region" description="Low complexity" evidence="4">
    <location>
        <begin position="209"/>
        <end position="227"/>
    </location>
</feature>
<dbReference type="Pfam" id="PF00855">
    <property type="entry name" value="PWWP"/>
    <property type="match status" value="1"/>
</dbReference>
<dbReference type="PANTHER" id="PTHR15999:SF2">
    <property type="entry name" value="ZINC FINGER CW-TYPE PWWP DOMAIN PROTEIN 1"/>
    <property type="match status" value="1"/>
</dbReference>
<feature type="compositionally biased region" description="Low complexity" evidence="4">
    <location>
        <begin position="557"/>
        <end position="570"/>
    </location>
</feature>
<feature type="compositionally biased region" description="Polar residues" evidence="4">
    <location>
        <begin position="246"/>
        <end position="270"/>
    </location>
</feature>
<name>A0A9P0CES6_BEMTA</name>
<sequence length="847" mass="92290">MSSNATKKPFKPPLVNKPTIKQAQPTGSAVPPRTTKGPNKVIAEPKSSAVPQGTTKGPNKVIAKPKSQNKPKPLLVSDFIDLETPSVKTTQSSASSSSLAESQPTETDSCPSSRNSSCSTTPTRESANSVPWGSHVTPRRKEALQDLKKKIASISGSPFGSMSAQTLSFSNPTSSRSTTPTRESANSAPWGVNVTPQRKGTLQEFKKLASISGSASGSNSAQSLSCANSTPEVVDLSASDEASFVPGSQSVSSNPICKTNPDLSVLNQGKNSRRSTGKSNSAPVTHNEVDEPESLPPIQLGNYKTSLSRCNSRSLEAKAPIAQSRPRNAFPLLNRSKSDASIPDDVSHFILKPDTLRVNILPSDQKCASMALLNGSADKGHSVFLKPAKPTVQKNTGPKQKNPSVKSKSPVKENQNPLRSQISKQKQGNLEKRDNILLNEVLLSVAQSFSKSNLAMEPEYVSEAEESKTPAERKVQKKQATAKKSSEKSNGVPKQLKTVTNSQKSKSSGKNRVQKRQVAASKSSEKSNVLPKAPGVVSQAPDSKSSRGRTIRKRQAENSSSAASPEPSGSVHGRKRSKVESALPRDDLISLAASKAGKYHKVPKVINGIKLSPEERLLALQKLRGDVGTWIQCCHAQCSKWRYVHDIKDPVQVPRLWYCRNNPDPEYNSCLKPEQKMTAEEEEDLIETKFTAGSVVWARVVGYPFWPAMVEDDPDYDQFYWCHDRDPQKVTQYHVTFFDTKAVTRSWVTTPSVKAFTELDNPTKRLTGKNACYASRINEAKKEASIALKLTNSERLAKCSFIKRFAGPIKKKKSAFSDKTGECSFNSSEDSDSAISKFKKRSYFIPF</sequence>
<keyword evidence="1" id="KW-0479">Metal-binding</keyword>
<feature type="compositionally biased region" description="Polar residues" evidence="4">
    <location>
        <begin position="154"/>
        <end position="165"/>
    </location>
</feature>
<feature type="compositionally biased region" description="Basic and acidic residues" evidence="4">
    <location>
        <begin position="465"/>
        <end position="474"/>
    </location>
</feature>
<accession>A0A9P0CES6</accession>
<evidence type="ECO:0000256" key="3">
    <source>
        <dbReference type="ARBA" id="ARBA00022833"/>
    </source>
</evidence>
<feature type="compositionally biased region" description="Polar residues" evidence="4">
    <location>
        <begin position="497"/>
        <end position="506"/>
    </location>
</feature>
<dbReference type="CDD" id="cd20145">
    <property type="entry name" value="PWWP_ZCWPW1"/>
    <property type="match status" value="1"/>
</dbReference>
<keyword evidence="2" id="KW-0863">Zinc-finger</keyword>
<dbReference type="InterPro" id="IPR042778">
    <property type="entry name" value="ZCWPW1/ZCWPW2"/>
</dbReference>
<proteinExistence type="predicted"/>
<protein>
    <recommendedName>
        <fullName evidence="5">PWWP domain-containing protein</fullName>
    </recommendedName>
</protein>
<evidence type="ECO:0000256" key="2">
    <source>
        <dbReference type="ARBA" id="ARBA00022771"/>
    </source>
</evidence>
<feature type="compositionally biased region" description="Basic and acidic residues" evidence="4">
    <location>
        <begin position="139"/>
        <end position="149"/>
    </location>
</feature>
<dbReference type="GO" id="GO:0008270">
    <property type="term" value="F:zinc ion binding"/>
    <property type="evidence" value="ECO:0007669"/>
    <property type="project" value="UniProtKB-KW"/>
</dbReference>
<dbReference type="PANTHER" id="PTHR15999">
    <property type="entry name" value="ZINC FINGER CW-TYPE PWWP DOMAIN PROTEIN 1"/>
    <property type="match status" value="1"/>
</dbReference>